<keyword evidence="2" id="KW-1185">Reference proteome</keyword>
<dbReference type="AlphaFoldDB" id="A0A2I1DJN2"/>
<dbReference type="Proteomes" id="UP000234329">
    <property type="component" value="Unassembled WGS sequence"/>
</dbReference>
<accession>A0A2I1DJN2</accession>
<gene>
    <name evidence="1" type="ORF">B1757_12405</name>
</gene>
<protein>
    <submittedName>
        <fullName evidence="1">Uncharacterized protein</fullName>
    </submittedName>
</protein>
<name>A0A2I1DJN2_9PROT</name>
<dbReference type="InParanoid" id="A0A2I1DJN2"/>
<organism evidence="1 2">
    <name type="scientific">Acidithiobacillus marinus</name>
    <dbReference type="NCBI Taxonomy" id="187490"/>
    <lineage>
        <taxon>Bacteria</taxon>
        <taxon>Pseudomonadati</taxon>
        <taxon>Pseudomonadota</taxon>
        <taxon>Acidithiobacillia</taxon>
        <taxon>Acidithiobacillales</taxon>
        <taxon>Acidithiobacillaceae</taxon>
        <taxon>Acidithiobacillus</taxon>
    </lineage>
</organism>
<evidence type="ECO:0000313" key="1">
    <source>
        <dbReference type="EMBL" id="PKY10074.1"/>
    </source>
</evidence>
<proteinExistence type="predicted"/>
<comment type="caution">
    <text evidence="1">The sequence shown here is derived from an EMBL/GenBank/DDBJ whole genome shotgun (WGS) entry which is preliminary data.</text>
</comment>
<dbReference type="RefSeq" id="WP_101538601.1">
    <property type="nucleotide sequence ID" value="NZ_MXAV01000044.1"/>
</dbReference>
<dbReference type="EMBL" id="MXAV01000044">
    <property type="protein sequence ID" value="PKY10074.1"/>
    <property type="molecule type" value="Genomic_DNA"/>
</dbReference>
<sequence>MQLDACYIAFDPEPVKEGSKTFKQRVSIRFFDHHTCDFEVVSSRKDDFFQSTRSLRRIPMDVSAFDRKISFRPVGKAFDAVDPLEFTLLQGQPIHVVLSCAPMETYVPKDKSEPTQYYHPCSVLDPTDLSDTGITVRFNLDSDIVAVDPGLYFGVINFKTSHDKKFNQPIPIAVLYNNELGDLISDPKLLMSA</sequence>
<evidence type="ECO:0000313" key="2">
    <source>
        <dbReference type="Proteomes" id="UP000234329"/>
    </source>
</evidence>
<reference evidence="1 2" key="1">
    <citation type="submission" date="2017-03" db="EMBL/GenBank/DDBJ databases">
        <title>Draft genime sequence of the acidophilic sulfur-oxidizing bacterium Acidithiobacillus sp. SH, isolated from seawater.</title>
        <authorList>
            <person name="Sharmin S."/>
            <person name="Tokuhisa M."/>
            <person name="Kanao T."/>
            <person name="Kamimura K."/>
        </authorList>
    </citation>
    <scope>NUCLEOTIDE SEQUENCE [LARGE SCALE GENOMIC DNA]</scope>
    <source>
        <strain evidence="1 2">SH</strain>
    </source>
</reference>